<organism evidence="3 4">
    <name type="scientific">Euplotes crassus</name>
    <dbReference type="NCBI Taxonomy" id="5936"/>
    <lineage>
        <taxon>Eukaryota</taxon>
        <taxon>Sar</taxon>
        <taxon>Alveolata</taxon>
        <taxon>Ciliophora</taxon>
        <taxon>Intramacronucleata</taxon>
        <taxon>Spirotrichea</taxon>
        <taxon>Hypotrichia</taxon>
        <taxon>Euplotida</taxon>
        <taxon>Euplotidae</taxon>
        <taxon>Moneuplotes</taxon>
    </lineage>
</organism>
<evidence type="ECO:0000256" key="1">
    <source>
        <dbReference type="SAM" id="MobiDB-lite"/>
    </source>
</evidence>
<dbReference type="InterPro" id="IPR016024">
    <property type="entry name" value="ARM-type_fold"/>
</dbReference>
<feature type="compositionally biased region" description="Low complexity" evidence="1">
    <location>
        <begin position="891"/>
        <end position="906"/>
    </location>
</feature>
<accession>A0AAD1Y4L4</accession>
<dbReference type="InterPro" id="IPR011989">
    <property type="entry name" value="ARM-like"/>
</dbReference>
<dbReference type="PANTHER" id="PTHR14716">
    <property type="entry name" value="CILIA- AND FLAGELLA-ASSOCIATED PROTEIN 69"/>
    <property type="match status" value="1"/>
</dbReference>
<reference evidence="3" key="1">
    <citation type="submission" date="2023-07" db="EMBL/GenBank/DDBJ databases">
        <authorList>
            <consortium name="AG Swart"/>
            <person name="Singh M."/>
            <person name="Singh A."/>
            <person name="Seah K."/>
            <person name="Emmerich C."/>
        </authorList>
    </citation>
    <scope>NUCLEOTIDE SEQUENCE</scope>
    <source>
        <strain evidence="3">DP1</strain>
    </source>
</reference>
<dbReference type="InterPro" id="IPR048732">
    <property type="entry name" value="CFA69"/>
</dbReference>
<dbReference type="Proteomes" id="UP001295684">
    <property type="component" value="Unassembled WGS sequence"/>
</dbReference>
<dbReference type="Gene3D" id="1.25.10.10">
    <property type="entry name" value="Leucine-rich Repeat Variant"/>
    <property type="match status" value="2"/>
</dbReference>
<evidence type="ECO:0000313" key="3">
    <source>
        <dbReference type="EMBL" id="CAI2384115.1"/>
    </source>
</evidence>
<dbReference type="SUPFAM" id="SSF48371">
    <property type="entry name" value="ARM repeat"/>
    <property type="match status" value="1"/>
</dbReference>
<dbReference type="Pfam" id="PF21049">
    <property type="entry name" value="CFA69_ARM_rpt"/>
    <property type="match status" value="1"/>
</dbReference>
<dbReference type="AlphaFoldDB" id="A0AAD1Y4L4"/>
<feature type="compositionally biased region" description="Basic and acidic residues" evidence="1">
    <location>
        <begin position="680"/>
        <end position="695"/>
    </location>
</feature>
<feature type="region of interest" description="Disordered" evidence="1">
    <location>
        <begin position="680"/>
        <end position="705"/>
    </location>
</feature>
<feature type="region of interest" description="Disordered" evidence="1">
    <location>
        <begin position="884"/>
        <end position="906"/>
    </location>
</feature>
<evidence type="ECO:0000313" key="4">
    <source>
        <dbReference type="Proteomes" id="UP001295684"/>
    </source>
</evidence>
<sequence>MNLEKIINLFEDKHTESLSDRHAAAINKLCKRYNSEGKGFFYRDIPEISKILHLIHVGFQNGKFKLIPALGNFLELLKIPFKKAKCSDENNHVPLLPKLFNSLCPLLKFECSDGSMGYDQITAEIANLITEFASYGVRQLREKEADEAEKAMYGTESRLYKNGTRNLIGIAGSEVPETLVTLLAENKKGMDIITLLIEALASCSLYEPNSLKFSSMGVLKDLVLLMADAPDFRSYIVRISSEAIWNIIEVVGNDAVKTMATEGEIVLALRRIFERVLKEGYKLDDKCLRNELVILINYVVTCPESHRYFTEKETTDDNEETDSFLDIICYYATHDELNSTVKFVGEGSEAASKSMFTTRDEDVEFKKLLWTCILYIVRDPNNSMAHEIITTREVTSALMMYVDPNDTSLLNQRWQPPQIKEIQLHALSIVFNLIPLVPEHFHARDGHSILINFISTYSDYDRKHACLKALLNTSEYDYFKKDFSEGGIMEILLDIIQNVRDNSLDLRELSFNIISNICNNTRPNQKEFRRKGGIEIIKDNLRIGEVDQNGNNKTFLLAVLDCLNFAVYGNKRSEIHFLEIEGVYVLLDLLEESDECLRRLILSSICTILQNDRVFKYFVEWNSSKTTISASQLLIQLFEAEDKRYKVQYENGIITSLDRPLFPEASYHVRKLEEEEKEIVEGEGSRLAESRKSQDMDGMGSRHSQRSIISNPASQMSAMQSQMGSVHTQNTKGFKRLQAAIDASNKINKKTFSESYINKMMLDVAHSYDIRSTIFCIFYRVGFDLHELTPTEKQRMEIIQLYPYLKTGEIWKDIKLELEDNDIKPTSDDENWLETCIEEASEHLENAIYNQNLYSQEIQMKQQEDLESYYAAIRLKNNVKGKPLKMGSQRQSQSVMGSVMGSVHDE</sequence>
<dbReference type="InterPro" id="IPR048733">
    <property type="entry name" value="CFA69_ARM_dom"/>
</dbReference>
<protein>
    <recommendedName>
        <fullName evidence="2">Cilia- and flagella-associated protein 69 ARM repeats domain-containing protein</fullName>
    </recommendedName>
</protein>
<name>A0AAD1Y4L4_EUPCR</name>
<gene>
    <name evidence="3" type="ORF">ECRASSUSDP1_LOCUS25636</name>
</gene>
<comment type="caution">
    <text evidence="3">The sequence shown here is derived from an EMBL/GenBank/DDBJ whole genome shotgun (WGS) entry which is preliminary data.</text>
</comment>
<feature type="domain" description="Cilia- and flagella-associated protein 69 ARM repeats" evidence="2">
    <location>
        <begin position="1"/>
        <end position="664"/>
    </location>
</feature>
<proteinExistence type="predicted"/>
<dbReference type="EMBL" id="CAMPGE010026425">
    <property type="protein sequence ID" value="CAI2384115.1"/>
    <property type="molecule type" value="Genomic_DNA"/>
</dbReference>
<evidence type="ECO:0000259" key="2">
    <source>
        <dbReference type="Pfam" id="PF21049"/>
    </source>
</evidence>
<keyword evidence="4" id="KW-1185">Reference proteome</keyword>
<dbReference type="PANTHER" id="PTHR14716:SF0">
    <property type="entry name" value="CILIA- AND FLAGELLA-ASSOCIATED PROTEIN 69"/>
    <property type="match status" value="1"/>
</dbReference>